<comment type="caution">
    <text evidence="3">The sequence shown here is derived from an EMBL/GenBank/DDBJ whole genome shotgun (WGS) entry which is preliminary data.</text>
</comment>
<accession>A0AAV9LFW9</accession>
<feature type="domain" description="Reverse transcriptase zinc-binding" evidence="2">
    <location>
        <begin position="1"/>
        <end position="44"/>
    </location>
</feature>
<evidence type="ECO:0000256" key="1">
    <source>
        <dbReference type="SAM" id="Phobius"/>
    </source>
</evidence>
<dbReference type="Proteomes" id="UP001311915">
    <property type="component" value="Unassembled WGS sequence"/>
</dbReference>
<keyword evidence="4" id="KW-1185">Reference proteome</keyword>
<dbReference type="EMBL" id="JAWPEI010000006">
    <property type="protein sequence ID" value="KAK4724531.1"/>
    <property type="molecule type" value="Genomic_DNA"/>
</dbReference>
<evidence type="ECO:0000313" key="3">
    <source>
        <dbReference type="EMBL" id="KAK4724531.1"/>
    </source>
</evidence>
<protein>
    <recommendedName>
        <fullName evidence="2">Reverse transcriptase zinc-binding domain-containing protein</fullName>
    </recommendedName>
</protein>
<keyword evidence="1" id="KW-0472">Membrane</keyword>
<evidence type="ECO:0000313" key="4">
    <source>
        <dbReference type="Proteomes" id="UP001311915"/>
    </source>
</evidence>
<evidence type="ECO:0000259" key="2">
    <source>
        <dbReference type="Pfam" id="PF13966"/>
    </source>
</evidence>
<proteinExistence type="predicted"/>
<keyword evidence="1" id="KW-0812">Transmembrane</keyword>
<gene>
    <name evidence="3" type="ORF">R3W88_027310</name>
</gene>
<dbReference type="AlphaFoldDB" id="A0AAV9LFW9"/>
<organism evidence="3 4">
    <name type="scientific">Solanum pinnatisectum</name>
    <name type="common">tansyleaf nightshade</name>
    <dbReference type="NCBI Taxonomy" id="50273"/>
    <lineage>
        <taxon>Eukaryota</taxon>
        <taxon>Viridiplantae</taxon>
        <taxon>Streptophyta</taxon>
        <taxon>Embryophyta</taxon>
        <taxon>Tracheophyta</taxon>
        <taxon>Spermatophyta</taxon>
        <taxon>Magnoliopsida</taxon>
        <taxon>eudicotyledons</taxon>
        <taxon>Gunneridae</taxon>
        <taxon>Pentapetalae</taxon>
        <taxon>asterids</taxon>
        <taxon>lamiids</taxon>
        <taxon>Solanales</taxon>
        <taxon>Solanaceae</taxon>
        <taxon>Solanoideae</taxon>
        <taxon>Solaneae</taxon>
        <taxon>Solanum</taxon>
    </lineage>
</organism>
<reference evidence="3 4" key="1">
    <citation type="submission" date="2023-10" db="EMBL/GenBank/DDBJ databases">
        <title>Genome-Wide Identification Analysis in wild type Solanum Pinnatisectum Reveals Some Genes Defensing Phytophthora Infestans.</title>
        <authorList>
            <person name="Sun C."/>
        </authorList>
    </citation>
    <scope>NUCLEOTIDE SEQUENCE [LARGE SCALE GENOMIC DNA]</scope>
    <source>
        <strain evidence="3">LQN</strain>
        <tissue evidence="3">Leaf</tissue>
    </source>
</reference>
<feature type="transmembrane region" description="Helical" evidence="1">
    <location>
        <begin position="64"/>
        <end position="81"/>
    </location>
</feature>
<name>A0AAV9LFW9_9SOLN</name>
<sequence length="136" mass="16345">MHNRLFTQARLATSGVCEEDTCILCGSKPEMRKHMFFQCDYSQQCLREIQDMWRRYARKSRGKISRAFIWSILAATIYHIWMARNEALWQKSVHIPTKVLKLIKMDAKYRIMEILHRKHTCKDKGWIEDILQRDNV</sequence>
<dbReference type="InterPro" id="IPR026960">
    <property type="entry name" value="RVT-Znf"/>
</dbReference>
<keyword evidence="1" id="KW-1133">Transmembrane helix</keyword>
<dbReference type="Pfam" id="PF13966">
    <property type="entry name" value="zf-RVT"/>
    <property type="match status" value="1"/>
</dbReference>